<dbReference type="AlphaFoldDB" id="A0A251NBX4"/>
<dbReference type="OrthoDB" id="631057at2759"/>
<organism evidence="2 3">
    <name type="scientific">Prunus persica</name>
    <name type="common">Peach</name>
    <name type="synonym">Amygdalus persica</name>
    <dbReference type="NCBI Taxonomy" id="3760"/>
    <lineage>
        <taxon>Eukaryota</taxon>
        <taxon>Viridiplantae</taxon>
        <taxon>Streptophyta</taxon>
        <taxon>Embryophyta</taxon>
        <taxon>Tracheophyta</taxon>
        <taxon>Spermatophyta</taxon>
        <taxon>Magnoliopsida</taxon>
        <taxon>eudicotyledons</taxon>
        <taxon>Gunneridae</taxon>
        <taxon>Pentapetalae</taxon>
        <taxon>rosids</taxon>
        <taxon>fabids</taxon>
        <taxon>Rosales</taxon>
        <taxon>Rosaceae</taxon>
        <taxon>Amygdaloideae</taxon>
        <taxon>Amygdaleae</taxon>
        <taxon>Prunus</taxon>
    </lineage>
</organism>
<name>A0A251NBX4_PRUPE</name>
<dbReference type="PANTHER" id="PTHR33622">
    <property type="entry name" value="OS03G0724500 PROTEIN"/>
    <property type="match status" value="1"/>
</dbReference>
<dbReference type="Proteomes" id="UP000006882">
    <property type="component" value="Chromosome G7"/>
</dbReference>
<reference evidence="2 3" key="1">
    <citation type="journal article" date="2013" name="Nat. Genet.">
        <title>The high-quality draft genome of peach (Prunus persica) identifies unique patterns of genetic diversity, domestication and genome evolution.</title>
        <authorList>
            <consortium name="International Peach Genome Initiative"/>
            <person name="Verde I."/>
            <person name="Abbott A.G."/>
            <person name="Scalabrin S."/>
            <person name="Jung S."/>
            <person name="Shu S."/>
            <person name="Marroni F."/>
            <person name="Zhebentyayeva T."/>
            <person name="Dettori M.T."/>
            <person name="Grimwood J."/>
            <person name="Cattonaro F."/>
            <person name="Zuccolo A."/>
            <person name="Rossini L."/>
            <person name="Jenkins J."/>
            <person name="Vendramin E."/>
            <person name="Meisel L.A."/>
            <person name="Decroocq V."/>
            <person name="Sosinski B."/>
            <person name="Prochnik S."/>
            <person name="Mitros T."/>
            <person name="Policriti A."/>
            <person name="Cipriani G."/>
            <person name="Dondini L."/>
            <person name="Ficklin S."/>
            <person name="Goodstein D.M."/>
            <person name="Xuan P."/>
            <person name="Del Fabbro C."/>
            <person name="Aramini V."/>
            <person name="Copetti D."/>
            <person name="Gonzalez S."/>
            <person name="Horner D.S."/>
            <person name="Falchi R."/>
            <person name="Lucas S."/>
            <person name="Mica E."/>
            <person name="Maldonado J."/>
            <person name="Lazzari B."/>
            <person name="Bielenberg D."/>
            <person name="Pirona R."/>
            <person name="Miculan M."/>
            <person name="Barakat A."/>
            <person name="Testolin R."/>
            <person name="Stella A."/>
            <person name="Tartarini S."/>
            <person name="Tonutti P."/>
            <person name="Arus P."/>
            <person name="Orellana A."/>
            <person name="Wells C."/>
            <person name="Main D."/>
            <person name="Vizzotto G."/>
            <person name="Silva H."/>
            <person name="Salamini F."/>
            <person name="Schmutz J."/>
            <person name="Morgante M."/>
            <person name="Rokhsar D.S."/>
        </authorList>
    </citation>
    <scope>NUCLEOTIDE SEQUENCE [LARGE SCALE GENOMIC DNA]</scope>
    <source>
        <strain evidence="3">cv. Nemared</strain>
    </source>
</reference>
<feature type="compositionally biased region" description="Basic and acidic residues" evidence="1">
    <location>
        <begin position="91"/>
        <end position="105"/>
    </location>
</feature>
<dbReference type="Gramene" id="ONH96835">
    <property type="protein sequence ID" value="ONH96835"/>
    <property type="gene ID" value="PRUPE_7G155100"/>
</dbReference>
<evidence type="ECO:0000256" key="1">
    <source>
        <dbReference type="SAM" id="MobiDB-lite"/>
    </source>
</evidence>
<sequence length="114" mass="12854">MAASAPLPPSRQFLLPPFCFPAQLLRNDDDVLVLQSKSKATMGSCRKKNFGSGSFVSNLRDHIHEFIHASMDEHRTCMKETVRKMFERAKLYREKSGGGPKEGETRLPLQTTTD</sequence>
<evidence type="ECO:0000313" key="2">
    <source>
        <dbReference type="EMBL" id="ONH96835.1"/>
    </source>
</evidence>
<protein>
    <submittedName>
        <fullName evidence="2">Uncharacterized protein</fullName>
    </submittedName>
</protein>
<proteinExistence type="predicted"/>
<dbReference type="PANTHER" id="PTHR33622:SF20">
    <property type="match status" value="1"/>
</dbReference>
<accession>A0A251NBX4</accession>
<dbReference type="EMBL" id="CM007657">
    <property type="protein sequence ID" value="ONH96835.1"/>
    <property type="molecule type" value="Genomic_DNA"/>
</dbReference>
<keyword evidence="3" id="KW-1185">Reference proteome</keyword>
<feature type="region of interest" description="Disordered" evidence="1">
    <location>
        <begin position="91"/>
        <end position="114"/>
    </location>
</feature>
<dbReference type="STRING" id="3760.A0A251NBX4"/>
<gene>
    <name evidence="2" type="ORF">PRUPE_7G155100</name>
</gene>
<evidence type="ECO:0000313" key="3">
    <source>
        <dbReference type="Proteomes" id="UP000006882"/>
    </source>
</evidence>